<evidence type="ECO:0000256" key="1">
    <source>
        <dbReference type="SAM" id="SignalP"/>
    </source>
</evidence>
<evidence type="ECO:0000313" key="2">
    <source>
        <dbReference type="EMBL" id="ABJ83009.1"/>
    </source>
</evidence>
<dbReference type="AlphaFoldDB" id="Q026R0"/>
<name>Q026R0_SOLUE</name>
<dbReference type="eggNOG" id="ENOG5030NEB">
    <property type="taxonomic scope" value="Bacteria"/>
</dbReference>
<keyword evidence="1" id="KW-0732">Signal</keyword>
<dbReference type="STRING" id="234267.Acid_2019"/>
<dbReference type="OrthoDB" id="121499at2"/>
<proteinExistence type="predicted"/>
<sequence precursor="true">MKAKLIAVMLLAAGAVCAQISVGIRIGPPPPVRVVRVQPRSPGPDYTWIAGYWYPVGNRYKWHEGYYTRPAYRGARWIEPRHEGGTYYNGYWKGDRGEVRHDHKWDKERGHNRDYNHNHE</sequence>
<feature type="signal peptide" evidence="1">
    <location>
        <begin position="1"/>
        <end position="18"/>
    </location>
</feature>
<dbReference type="InParanoid" id="Q026R0"/>
<accession>Q026R0</accession>
<gene>
    <name evidence="2" type="ordered locus">Acid_2019</name>
</gene>
<dbReference type="KEGG" id="sus:Acid_2019"/>
<dbReference type="HOGENOM" id="CLU_139747_1_0_0"/>
<reference evidence="2" key="1">
    <citation type="submission" date="2006-10" db="EMBL/GenBank/DDBJ databases">
        <title>Complete sequence of Solibacter usitatus Ellin6076.</title>
        <authorList>
            <consortium name="US DOE Joint Genome Institute"/>
            <person name="Copeland A."/>
            <person name="Lucas S."/>
            <person name="Lapidus A."/>
            <person name="Barry K."/>
            <person name="Detter J.C."/>
            <person name="Glavina del Rio T."/>
            <person name="Hammon N."/>
            <person name="Israni S."/>
            <person name="Dalin E."/>
            <person name="Tice H."/>
            <person name="Pitluck S."/>
            <person name="Thompson L.S."/>
            <person name="Brettin T."/>
            <person name="Bruce D."/>
            <person name="Han C."/>
            <person name="Tapia R."/>
            <person name="Gilna P."/>
            <person name="Schmutz J."/>
            <person name="Larimer F."/>
            <person name="Land M."/>
            <person name="Hauser L."/>
            <person name="Kyrpides N."/>
            <person name="Mikhailova N."/>
            <person name="Janssen P.H."/>
            <person name="Kuske C.R."/>
            <person name="Richardson P."/>
        </authorList>
    </citation>
    <scope>NUCLEOTIDE SEQUENCE</scope>
    <source>
        <strain evidence="2">Ellin6076</strain>
    </source>
</reference>
<feature type="chain" id="PRO_5004163113" evidence="1">
    <location>
        <begin position="19"/>
        <end position="120"/>
    </location>
</feature>
<organism evidence="2">
    <name type="scientific">Solibacter usitatus (strain Ellin6076)</name>
    <dbReference type="NCBI Taxonomy" id="234267"/>
    <lineage>
        <taxon>Bacteria</taxon>
        <taxon>Pseudomonadati</taxon>
        <taxon>Acidobacteriota</taxon>
        <taxon>Terriglobia</taxon>
        <taxon>Bryobacterales</taxon>
        <taxon>Solibacteraceae</taxon>
        <taxon>Candidatus Solibacter</taxon>
    </lineage>
</organism>
<dbReference type="EMBL" id="CP000473">
    <property type="protein sequence ID" value="ABJ83009.1"/>
    <property type="molecule type" value="Genomic_DNA"/>
</dbReference>
<protein>
    <submittedName>
        <fullName evidence="2">Uncharacterized protein</fullName>
    </submittedName>
</protein>